<reference evidence="2" key="1">
    <citation type="journal article" date="2015" name="Nat. Genet.">
        <title>The pineapple genome and the evolution of CAM photosynthesis.</title>
        <authorList>
            <person name="Ming R."/>
            <person name="VanBuren R."/>
            <person name="Wai C.M."/>
            <person name="Tang H."/>
            <person name="Schatz M.C."/>
            <person name="Bowers J.E."/>
            <person name="Lyons E."/>
            <person name="Wang M.L."/>
            <person name="Chen J."/>
            <person name="Biggers E."/>
            <person name="Zhang J."/>
            <person name="Huang L."/>
            <person name="Zhang L."/>
            <person name="Miao W."/>
            <person name="Zhang J."/>
            <person name="Ye Z."/>
            <person name="Miao C."/>
            <person name="Lin Z."/>
            <person name="Wang H."/>
            <person name="Zhou H."/>
            <person name="Yim W.C."/>
            <person name="Priest H.D."/>
            <person name="Zheng C."/>
            <person name="Woodhouse M."/>
            <person name="Edger P.P."/>
            <person name="Guyot R."/>
            <person name="Guo H.B."/>
            <person name="Guo H."/>
            <person name="Zheng G."/>
            <person name="Singh R."/>
            <person name="Sharma A."/>
            <person name="Min X."/>
            <person name="Zheng Y."/>
            <person name="Lee H."/>
            <person name="Gurtowski J."/>
            <person name="Sedlazeck F.J."/>
            <person name="Harkess A."/>
            <person name="McKain M.R."/>
            <person name="Liao Z."/>
            <person name="Fang J."/>
            <person name="Liu J."/>
            <person name="Zhang X."/>
            <person name="Zhang Q."/>
            <person name="Hu W."/>
            <person name="Qin Y."/>
            <person name="Wang K."/>
            <person name="Chen L.Y."/>
            <person name="Shirley N."/>
            <person name="Lin Y.R."/>
            <person name="Liu L.Y."/>
            <person name="Hernandez A.G."/>
            <person name="Wright C.L."/>
            <person name="Bulone V."/>
            <person name="Tuskan G.A."/>
            <person name="Heath K."/>
            <person name="Zee F."/>
            <person name="Moore P.H."/>
            <person name="Sunkar R."/>
            <person name="Leebens-Mack J.H."/>
            <person name="Mockler T."/>
            <person name="Bennetzen J.L."/>
            <person name="Freeling M."/>
            <person name="Sankoff D."/>
            <person name="Paterson A.H."/>
            <person name="Zhu X."/>
            <person name="Yang X."/>
            <person name="Smith J.A."/>
            <person name="Cushman J.C."/>
            <person name="Paull R.E."/>
            <person name="Yu Q."/>
        </authorList>
    </citation>
    <scope>NUCLEOTIDE SEQUENCE [LARGE SCALE GENOMIC DNA]</scope>
    <source>
        <strain evidence="2">cv. F153</strain>
    </source>
</reference>
<evidence type="ECO:0000256" key="1">
    <source>
        <dbReference type="SAM" id="MobiDB-lite"/>
    </source>
</evidence>
<sequence>MDDDALARVAGKRRREEASSESGRMIPPTMLSIRLLRHPPAAVLQDALKIYRRLQGLLARLHRREVVRALVDAVVVVLGLGLCKRAVAPPVCGLRRFRHALRFRRAPVPPPAAPVVVPDPSLSFIPLLQQCRRKRIAASTGGLLCLHLTRAATRTSSTTSSTPLRSRASSFPTAGTAATRSGWPSTSPTRRTGTALLARMDETPVRPTVASGLL</sequence>
<accession>A0A6P5F916</accession>
<feature type="compositionally biased region" description="Low complexity" evidence="1">
    <location>
        <begin position="155"/>
        <end position="170"/>
    </location>
</feature>
<organism evidence="2 3">
    <name type="scientific">Ananas comosus</name>
    <name type="common">Pineapple</name>
    <name type="synonym">Ananas ananas</name>
    <dbReference type="NCBI Taxonomy" id="4615"/>
    <lineage>
        <taxon>Eukaryota</taxon>
        <taxon>Viridiplantae</taxon>
        <taxon>Streptophyta</taxon>
        <taxon>Embryophyta</taxon>
        <taxon>Tracheophyta</taxon>
        <taxon>Spermatophyta</taxon>
        <taxon>Magnoliopsida</taxon>
        <taxon>Liliopsida</taxon>
        <taxon>Poales</taxon>
        <taxon>Bromeliaceae</taxon>
        <taxon>Bromelioideae</taxon>
        <taxon>Ananas</taxon>
    </lineage>
</organism>
<dbReference type="Proteomes" id="UP000515123">
    <property type="component" value="Linkage group 7"/>
</dbReference>
<gene>
    <name evidence="3" type="primary">LOC109713126</name>
</gene>
<dbReference type="AlphaFoldDB" id="A0A6P5F916"/>
<proteinExistence type="predicted"/>
<dbReference type="GeneID" id="109713126"/>
<feature type="compositionally biased region" description="Polar residues" evidence="1">
    <location>
        <begin position="171"/>
        <end position="191"/>
    </location>
</feature>
<dbReference type="RefSeq" id="XP_020092681.1">
    <property type="nucleotide sequence ID" value="XM_020237092.1"/>
</dbReference>
<feature type="region of interest" description="Disordered" evidence="1">
    <location>
        <begin position="155"/>
        <end position="191"/>
    </location>
</feature>
<name>A0A6P5F916_ANACO</name>
<evidence type="ECO:0000313" key="3">
    <source>
        <dbReference type="RefSeq" id="XP_020092681.1"/>
    </source>
</evidence>
<evidence type="ECO:0000313" key="2">
    <source>
        <dbReference type="Proteomes" id="UP000515123"/>
    </source>
</evidence>
<keyword evidence="2" id="KW-1185">Reference proteome</keyword>
<protein>
    <submittedName>
        <fullName evidence="3">Uncharacterized protein LOC109713126</fullName>
    </submittedName>
</protein>
<reference evidence="3" key="2">
    <citation type="submission" date="2025-08" db="UniProtKB">
        <authorList>
            <consortium name="RefSeq"/>
        </authorList>
    </citation>
    <scope>IDENTIFICATION</scope>
    <source>
        <tissue evidence="3">Leaf</tissue>
    </source>
</reference>